<feature type="domain" description="MIF4G-like type 2" evidence="3">
    <location>
        <begin position="542"/>
        <end position="795"/>
    </location>
</feature>
<protein>
    <submittedName>
        <fullName evidence="4">MIF4G like-domain-containing protein</fullName>
    </submittedName>
</protein>
<comment type="caution">
    <text evidence="4">The sequence shown here is derived from an EMBL/GenBank/DDBJ whole genome shotgun (WGS) entry which is preliminary data.</text>
</comment>
<feature type="compositionally biased region" description="Basic and acidic residues" evidence="1">
    <location>
        <begin position="18"/>
        <end position="40"/>
    </location>
</feature>
<dbReference type="GO" id="GO:0000339">
    <property type="term" value="F:RNA cap binding"/>
    <property type="evidence" value="ECO:0007669"/>
    <property type="project" value="InterPro"/>
</dbReference>
<dbReference type="Pfam" id="PF09088">
    <property type="entry name" value="MIF4G_like"/>
    <property type="match status" value="1"/>
</dbReference>
<dbReference type="GO" id="GO:0005846">
    <property type="term" value="C:nuclear cap binding complex"/>
    <property type="evidence" value="ECO:0007669"/>
    <property type="project" value="InterPro"/>
</dbReference>
<dbReference type="OrthoDB" id="10252707at2759"/>
<dbReference type="SUPFAM" id="SSF48371">
    <property type="entry name" value="ARM repeat"/>
    <property type="match status" value="3"/>
</dbReference>
<organism evidence="4 5">
    <name type="scientific">Clohesyomyces aquaticus</name>
    <dbReference type="NCBI Taxonomy" id="1231657"/>
    <lineage>
        <taxon>Eukaryota</taxon>
        <taxon>Fungi</taxon>
        <taxon>Dikarya</taxon>
        <taxon>Ascomycota</taxon>
        <taxon>Pezizomycotina</taxon>
        <taxon>Dothideomycetes</taxon>
        <taxon>Pleosporomycetidae</taxon>
        <taxon>Pleosporales</taxon>
        <taxon>Lindgomycetaceae</taxon>
        <taxon>Clohesyomyces</taxon>
    </lineage>
</organism>
<reference evidence="4 5" key="1">
    <citation type="submission" date="2016-07" db="EMBL/GenBank/DDBJ databases">
        <title>Pervasive Adenine N6-methylation of Active Genes in Fungi.</title>
        <authorList>
            <consortium name="DOE Joint Genome Institute"/>
            <person name="Mondo S.J."/>
            <person name="Dannebaum R.O."/>
            <person name="Kuo R.C."/>
            <person name="Labutti K."/>
            <person name="Haridas S."/>
            <person name="Kuo A."/>
            <person name="Salamov A."/>
            <person name="Ahrendt S.R."/>
            <person name="Lipzen A."/>
            <person name="Sullivan W."/>
            <person name="Andreopoulos W.B."/>
            <person name="Clum A."/>
            <person name="Lindquist E."/>
            <person name="Daum C."/>
            <person name="Ramamoorthy G.K."/>
            <person name="Gryganskyi A."/>
            <person name="Culley D."/>
            <person name="Magnuson J.K."/>
            <person name="James T.Y."/>
            <person name="O'Malley M.A."/>
            <person name="Stajich J.E."/>
            <person name="Spatafora J.W."/>
            <person name="Visel A."/>
            <person name="Grigoriev I.V."/>
        </authorList>
    </citation>
    <scope>NUCLEOTIDE SEQUENCE [LARGE SCALE GENOMIC DNA]</scope>
    <source>
        <strain evidence="4 5">CBS 115471</strain>
    </source>
</reference>
<dbReference type="InterPro" id="IPR027159">
    <property type="entry name" value="CBP80"/>
</dbReference>
<dbReference type="InterPro" id="IPR015174">
    <property type="entry name" value="MIF4G-like_typ-2"/>
</dbReference>
<evidence type="ECO:0000313" key="5">
    <source>
        <dbReference type="Proteomes" id="UP000193144"/>
    </source>
</evidence>
<dbReference type="GO" id="GO:0005634">
    <property type="term" value="C:nucleus"/>
    <property type="evidence" value="ECO:0007669"/>
    <property type="project" value="TreeGrafter"/>
</dbReference>
<dbReference type="GO" id="GO:0003729">
    <property type="term" value="F:mRNA binding"/>
    <property type="evidence" value="ECO:0007669"/>
    <property type="project" value="TreeGrafter"/>
</dbReference>
<gene>
    <name evidence="4" type="ORF">BCR34DRAFT_524014</name>
</gene>
<evidence type="ECO:0000256" key="1">
    <source>
        <dbReference type="SAM" id="MobiDB-lite"/>
    </source>
</evidence>
<evidence type="ECO:0000259" key="3">
    <source>
        <dbReference type="Pfam" id="PF09090"/>
    </source>
</evidence>
<dbReference type="InterPro" id="IPR015172">
    <property type="entry name" value="MIF4G-like_typ-1"/>
</dbReference>
<keyword evidence="5" id="KW-1185">Reference proteome</keyword>
<dbReference type="Proteomes" id="UP000193144">
    <property type="component" value="Unassembled WGS sequence"/>
</dbReference>
<dbReference type="GO" id="GO:0000184">
    <property type="term" value="P:nuclear-transcribed mRNA catabolic process, nonsense-mediated decay"/>
    <property type="evidence" value="ECO:0007669"/>
    <property type="project" value="TreeGrafter"/>
</dbReference>
<sequence length="841" mass="94748">MAEGGRNRGGNSRKRDRRHDDDGEPERHGHQQKRRREESTSSKIRRMMLNIAASDKLPQDEAQDIARLLGESLDDEAAMTEFFDTLVQLIIEQPFRIPHVAAVAFFANDDKPEITAQAVKRVGTKTQEMLRTGQWTEFKLLLRFLACLQSLYNDDGVFTLLNQLFDTIVDLQSANENDVVGLELVKIILLTIPYAVASAGSTSHGKASELLEKTGIVAANRLPIESLVELYVADSTEKPFPYYSAIGMLQTQLEREAELGWKFACIPRFARYIPRKLGDAEPMEFASQLHAFPSFAVPSPVNPGTKLLFPEAYFSLYADTPDFETVPKTTDIAASLLRDAIVDTINQLDFNRDAAARTLVELDNFWALPTFAPRGTPPDKLEEIAPRVPGWTEGQTLWKSEDMIIDAIFSQLLKLPGPEHKLVYYHALITESCKIAPAAIAPSLGRAIRFVYGGIDILDLELVHRFCDWFSHHLSNFEFRWRWQEWTENLEHSPLHPKKAFIIAALDKEIRLSFAKRIRTTVPKEYHPLIPAAMDEDKSPDFKYENPQTPFSPEGVALLHQIRKKAPDSEIQETIDKIHKQALEQGIVDVLVPSTDAFVTAICRLGSKSLSHVLSCIERGKERLMSIANTSETARRQVVASVVEYWKDQPGIAVNIIDKLINYQILQPSTVIEWALVDHLGAGDPLTKDWVFELVYNTIAKVTSRTRQIVTARLQKGLPQEQIKLVDDELTKDRERSRELFKLIADSISGVAEGSADGLIEKETSGELTAEEGQFIREWAKRWHMVFVRKAQVEESVVGEEAVDARIRLLALEPELEPEPEAMVEGNGVAEDVANVDEEML</sequence>
<evidence type="ECO:0000259" key="2">
    <source>
        <dbReference type="Pfam" id="PF09088"/>
    </source>
</evidence>
<name>A0A1Y1YIV7_9PLEO</name>
<evidence type="ECO:0000313" key="4">
    <source>
        <dbReference type="EMBL" id="ORX97967.1"/>
    </source>
</evidence>
<dbReference type="AlphaFoldDB" id="A0A1Y1YIV7"/>
<dbReference type="PANTHER" id="PTHR12412:SF2">
    <property type="entry name" value="NUCLEAR CAP-BINDING PROTEIN SUBUNIT 1"/>
    <property type="match status" value="1"/>
</dbReference>
<dbReference type="PANTHER" id="PTHR12412">
    <property type="entry name" value="CAP BINDING PROTEIN"/>
    <property type="match status" value="1"/>
</dbReference>
<dbReference type="STRING" id="1231657.A0A1Y1YIV7"/>
<dbReference type="EMBL" id="MCFA01000224">
    <property type="protein sequence ID" value="ORX97967.1"/>
    <property type="molecule type" value="Genomic_DNA"/>
</dbReference>
<dbReference type="GO" id="GO:0006406">
    <property type="term" value="P:mRNA export from nucleus"/>
    <property type="evidence" value="ECO:0007669"/>
    <property type="project" value="InterPro"/>
</dbReference>
<dbReference type="InterPro" id="IPR016024">
    <property type="entry name" value="ARM-type_fold"/>
</dbReference>
<dbReference type="Gene3D" id="1.25.40.180">
    <property type="match status" value="3"/>
</dbReference>
<dbReference type="Pfam" id="PF09090">
    <property type="entry name" value="MIF4G_like_2"/>
    <property type="match status" value="1"/>
</dbReference>
<accession>A0A1Y1YIV7</accession>
<dbReference type="FunFam" id="1.25.40.180:FF:000045">
    <property type="entry name" value="snRNA cap binding complex subunit (Gcr3), putative"/>
    <property type="match status" value="1"/>
</dbReference>
<feature type="domain" description="MIF4G-like type 1" evidence="2">
    <location>
        <begin position="327"/>
        <end position="523"/>
    </location>
</feature>
<proteinExistence type="predicted"/>
<feature type="region of interest" description="Disordered" evidence="1">
    <location>
        <begin position="1"/>
        <end position="43"/>
    </location>
</feature>